<keyword evidence="2" id="KW-1185">Reference proteome</keyword>
<sequence length="188" mass="22490">MTLLEFITKGFKNNNIIIDIEELLLFLKSYKIDSQKSTEDLSESDFVKVGRVLTEFFNKKNIISDLDRANFTIETIEDSNLKITLEQRTPQENDPFAFALIYDLIRENYFENEDEILNKIFNDYLIKSHNKYNFKLKPNINNINKDNIRQSEYLLVIYQLENYPNKIYYYTTNEKTPSYDQISKFLNK</sequence>
<evidence type="ECO:0000313" key="2">
    <source>
        <dbReference type="Proteomes" id="UP000236731"/>
    </source>
</evidence>
<protein>
    <submittedName>
        <fullName evidence="1">Uncharacterized protein</fullName>
    </submittedName>
</protein>
<reference evidence="2" key="1">
    <citation type="submission" date="2016-10" db="EMBL/GenBank/DDBJ databases">
        <authorList>
            <person name="Varghese N."/>
            <person name="Submissions S."/>
        </authorList>
    </citation>
    <scope>NUCLEOTIDE SEQUENCE [LARGE SCALE GENOMIC DNA]</scope>
    <source>
        <strain evidence="2">DSM 22361</strain>
    </source>
</reference>
<organism evidence="1 2">
    <name type="scientific">Sphingobacterium lactis</name>
    <dbReference type="NCBI Taxonomy" id="797291"/>
    <lineage>
        <taxon>Bacteria</taxon>
        <taxon>Pseudomonadati</taxon>
        <taxon>Bacteroidota</taxon>
        <taxon>Sphingobacteriia</taxon>
        <taxon>Sphingobacteriales</taxon>
        <taxon>Sphingobacteriaceae</taxon>
        <taxon>Sphingobacterium</taxon>
    </lineage>
</organism>
<dbReference type="Proteomes" id="UP000236731">
    <property type="component" value="Unassembled WGS sequence"/>
</dbReference>
<dbReference type="EMBL" id="FNUT01000003">
    <property type="protein sequence ID" value="SEF87166.1"/>
    <property type="molecule type" value="Genomic_DNA"/>
</dbReference>
<name>A0A1H5VJE5_9SPHI</name>
<proteinExistence type="predicted"/>
<evidence type="ECO:0000313" key="1">
    <source>
        <dbReference type="EMBL" id="SEF87166.1"/>
    </source>
</evidence>
<dbReference type="RefSeq" id="WP_103905520.1">
    <property type="nucleotide sequence ID" value="NZ_CP049246.1"/>
</dbReference>
<gene>
    <name evidence="1" type="ORF">SAMN05421877_103145</name>
</gene>
<accession>A0A1H5VJE5</accession>
<dbReference type="AlphaFoldDB" id="A0A1H5VJE5"/>